<dbReference type="EMBL" id="JAIWYP010000003">
    <property type="protein sequence ID" value="KAH3852217.1"/>
    <property type="molecule type" value="Genomic_DNA"/>
</dbReference>
<accession>A0A9D4L577</accession>
<name>A0A9D4L577_DREPO</name>
<reference evidence="1" key="2">
    <citation type="submission" date="2020-11" db="EMBL/GenBank/DDBJ databases">
        <authorList>
            <person name="McCartney M.A."/>
            <person name="Auch B."/>
            <person name="Kono T."/>
            <person name="Mallez S."/>
            <person name="Becker A."/>
            <person name="Gohl D.M."/>
            <person name="Silverstein K.A.T."/>
            <person name="Koren S."/>
            <person name="Bechman K.B."/>
            <person name="Herman A."/>
            <person name="Abrahante J.E."/>
            <person name="Garbe J."/>
        </authorList>
    </citation>
    <scope>NUCLEOTIDE SEQUENCE</scope>
    <source>
        <strain evidence="1">Duluth1</strain>
        <tissue evidence="1">Whole animal</tissue>
    </source>
</reference>
<dbReference type="PANTHER" id="PTHR24401:SF29">
    <property type="entry name" value="SI:CH211-243P7.3-RELATED"/>
    <property type="match status" value="1"/>
</dbReference>
<comment type="caution">
    <text evidence="1">The sequence shown here is derived from an EMBL/GenBank/DDBJ whole genome shotgun (WGS) entry which is preliminary data.</text>
</comment>
<gene>
    <name evidence="1" type="ORF">DPMN_094718</name>
</gene>
<evidence type="ECO:0000313" key="2">
    <source>
        <dbReference type="Proteomes" id="UP000828390"/>
    </source>
</evidence>
<organism evidence="1 2">
    <name type="scientific">Dreissena polymorpha</name>
    <name type="common">Zebra mussel</name>
    <name type="synonym">Mytilus polymorpha</name>
    <dbReference type="NCBI Taxonomy" id="45954"/>
    <lineage>
        <taxon>Eukaryota</taxon>
        <taxon>Metazoa</taxon>
        <taxon>Spiralia</taxon>
        <taxon>Lophotrochozoa</taxon>
        <taxon>Mollusca</taxon>
        <taxon>Bivalvia</taxon>
        <taxon>Autobranchia</taxon>
        <taxon>Heteroconchia</taxon>
        <taxon>Euheterodonta</taxon>
        <taxon>Imparidentia</taxon>
        <taxon>Neoheterodontei</taxon>
        <taxon>Myida</taxon>
        <taxon>Dreissenoidea</taxon>
        <taxon>Dreissenidae</taxon>
        <taxon>Dreissena</taxon>
    </lineage>
</organism>
<evidence type="ECO:0000313" key="1">
    <source>
        <dbReference type="EMBL" id="KAH3852217.1"/>
    </source>
</evidence>
<evidence type="ECO:0008006" key="3">
    <source>
        <dbReference type="Google" id="ProtNLM"/>
    </source>
</evidence>
<dbReference type="AlphaFoldDB" id="A0A9D4L577"/>
<proteinExistence type="predicted"/>
<sequence length="250" mass="28983">MSVMPAIEGCGMEEMVSGIIRRYSEAEVLPPVLLYVDSNCCRKSALMDIFRSAWPDLVVRLDVWHLMRRLAVGGTTDTHRLYATFMGQLSAAIFQWDRTNLNLLTAAKREERIHSNIQNPSDSDIQARLDRKELSLHCRRMTRSTEVITERIQAVLELFDVDSGRDTIGVPLLHHERIWELWKQQQKHVECLQDPKGVQLYTQTGTLKKGGVVLPMYRCARGSTSLESFHLHLQRFIPGKFYFTVWYLRY</sequence>
<dbReference type="PANTHER" id="PTHR24401">
    <property type="entry name" value="SI:CH211-243P7.3-RELATED"/>
    <property type="match status" value="1"/>
</dbReference>
<dbReference type="Proteomes" id="UP000828390">
    <property type="component" value="Unassembled WGS sequence"/>
</dbReference>
<keyword evidence="2" id="KW-1185">Reference proteome</keyword>
<protein>
    <recommendedName>
        <fullName evidence="3">Transposase</fullName>
    </recommendedName>
</protein>
<reference evidence="1" key="1">
    <citation type="journal article" date="2019" name="bioRxiv">
        <title>The Genome of the Zebra Mussel, Dreissena polymorpha: A Resource for Invasive Species Research.</title>
        <authorList>
            <person name="McCartney M.A."/>
            <person name="Auch B."/>
            <person name="Kono T."/>
            <person name="Mallez S."/>
            <person name="Zhang Y."/>
            <person name="Obille A."/>
            <person name="Becker A."/>
            <person name="Abrahante J.E."/>
            <person name="Garbe J."/>
            <person name="Badalamenti J.P."/>
            <person name="Herman A."/>
            <person name="Mangelson H."/>
            <person name="Liachko I."/>
            <person name="Sullivan S."/>
            <person name="Sone E.D."/>
            <person name="Koren S."/>
            <person name="Silverstein K.A.T."/>
            <person name="Beckman K.B."/>
            <person name="Gohl D.M."/>
        </authorList>
    </citation>
    <scope>NUCLEOTIDE SEQUENCE</scope>
    <source>
        <strain evidence="1">Duluth1</strain>
        <tissue evidence="1">Whole animal</tissue>
    </source>
</reference>